<sequence>MLKLFFELKEGVKIFMDIKGVPIIELEDKKFQSDLAFLVDITSHLNNLNLKLQSSNQLITSLLFHIKSLQLMLHSFVTQLKRKCFKHFPKLSEQHPESTKEYSDEYESFLKKFEIRFEELQDKIELRVLKTPFDMCPEEDPDS</sequence>
<dbReference type="RefSeq" id="XP_029641317.1">
    <property type="nucleotide sequence ID" value="XM_029785457.1"/>
</dbReference>
<reference evidence="2" key="1">
    <citation type="submission" date="2025-08" db="UniProtKB">
        <authorList>
            <consortium name="RefSeq"/>
        </authorList>
    </citation>
    <scope>IDENTIFICATION</scope>
</reference>
<protein>
    <submittedName>
        <fullName evidence="2">General transcription factor II-I repeat domain-containing protein 2-like</fullName>
    </submittedName>
</protein>
<dbReference type="PANTHER" id="PTHR45913">
    <property type="entry name" value="EPM2A-INTERACTING PROTEIN 1"/>
    <property type="match status" value="1"/>
</dbReference>
<organism evidence="1 2">
    <name type="scientific">Octopus sinensis</name>
    <name type="common">East Asian common octopus</name>
    <dbReference type="NCBI Taxonomy" id="2607531"/>
    <lineage>
        <taxon>Eukaryota</taxon>
        <taxon>Metazoa</taxon>
        <taxon>Spiralia</taxon>
        <taxon>Lophotrochozoa</taxon>
        <taxon>Mollusca</taxon>
        <taxon>Cephalopoda</taxon>
        <taxon>Coleoidea</taxon>
        <taxon>Octopodiformes</taxon>
        <taxon>Octopoda</taxon>
        <taxon>Incirrata</taxon>
        <taxon>Octopodidae</taxon>
        <taxon>Octopus</taxon>
    </lineage>
</organism>
<evidence type="ECO:0000313" key="2">
    <source>
        <dbReference type="RefSeq" id="XP_029641317.1"/>
    </source>
</evidence>
<dbReference type="KEGG" id="osn:115216259"/>
<dbReference type="Proteomes" id="UP000515154">
    <property type="component" value="Linkage group LG10"/>
</dbReference>
<evidence type="ECO:0000313" key="1">
    <source>
        <dbReference type="Proteomes" id="UP000515154"/>
    </source>
</evidence>
<keyword evidence="1" id="KW-1185">Reference proteome</keyword>
<dbReference type="AlphaFoldDB" id="A0A6P7SSR5"/>
<accession>A0A6P7SSR5</accession>
<proteinExistence type="predicted"/>
<dbReference type="PANTHER" id="PTHR45913:SF5">
    <property type="entry name" value="GENERAL TRANSCRIPTION FACTOR II-I REPEAT DOMAIN-CONTAINING PROTEIN 2A-LIKE PROTEIN"/>
    <property type="match status" value="1"/>
</dbReference>
<name>A0A6P7SSR5_9MOLL</name>
<gene>
    <name evidence="2" type="primary">LOC115216259</name>
</gene>